<reference evidence="4" key="1">
    <citation type="submission" date="2014-04" db="EMBL/GenBank/DDBJ databases">
        <title>Evolutionary Origins and Diversification of the Mycorrhizal Mutualists.</title>
        <authorList>
            <consortium name="DOE Joint Genome Institute"/>
            <consortium name="Mycorrhizal Genomics Consortium"/>
            <person name="Kohler A."/>
            <person name="Kuo A."/>
            <person name="Nagy L.G."/>
            <person name="Floudas D."/>
            <person name="Copeland A."/>
            <person name="Barry K.W."/>
            <person name="Cichocki N."/>
            <person name="Veneault-Fourrey C."/>
            <person name="LaButti K."/>
            <person name="Lindquist E.A."/>
            <person name="Lipzen A."/>
            <person name="Lundell T."/>
            <person name="Morin E."/>
            <person name="Murat C."/>
            <person name="Riley R."/>
            <person name="Ohm R."/>
            <person name="Sun H."/>
            <person name="Tunlid A."/>
            <person name="Henrissat B."/>
            <person name="Grigoriev I.V."/>
            <person name="Hibbett D.S."/>
            <person name="Martin F."/>
        </authorList>
    </citation>
    <scope>NUCLEOTIDE SEQUENCE [LARGE SCALE GENOMIC DNA]</scope>
    <source>
        <strain evidence="4">FD-334 SS-4</strain>
    </source>
</reference>
<gene>
    <name evidence="3" type="ORF">HYPSUDRAFT_42533</name>
</gene>
<feature type="domain" description="NACHT" evidence="2">
    <location>
        <begin position="99"/>
        <end position="249"/>
    </location>
</feature>
<evidence type="ECO:0000259" key="2">
    <source>
        <dbReference type="PROSITE" id="PS50837"/>
    </source>
</evidence>
<dbReference type="AlphaFoldDB" id="A0A0D2MBW9"/>
<dbReference type="Pfam" id="PF24883">
    <property type="entry name" value="NPHP3_N"/>
    <property type="match status" value="1"/>
</dbReference>
<organism evidence="3 4">
    <name type="scientific">Hypholoma sublateritium (strain FD-334 SS-4)</name>
    <dbReference type="NCBI Taxonomy" id="945553"/>
    <lineage>
        <taxon>Eukaryota</taxon>
        <taxon>Fungi</taxon>
        <taxon>Dikarya</taxon>
        <taxon>Basidiomycota</taxon>
        <taxon>Agaricomycotina</taxon>
        <taxon>Agaricomycetes</taxon>
        <taxon>Agaricomycetidae</taxon>
        <taxon>Agaricales</taxon>
        <taxon>Agaricineae</taxon>
        <taxon>Strophariaceae</taxon>
        <taxon>Hypholoma</taxon>
    </lineage>
</organism>
<dbReference type="Gene3D" id="3.40.50.300">
    <property type="entry name" value="P-loop containing nucleotide triphosphate hydrolases"/>
    <property type="match status" value="1"/>
</dbReference>
<dbReference type="InterPro" id="IPR027417">
    <property type="entry name" value="P-loop_NTPase"/>
</dbReference>
<proteinExistence type="predicted"/>
<dbReference type="OMA" id="TMYNTIT"/>
<dbReference type="Proteomes" id="UP000054270">
    <property type="component" value="Unassembled WGS sequence"/>
</dbReference>
<evidence type="ECO:0000256" key="1">
    <source>
        <dbReference type="ARBA" id="ARBA00022737"/>
    </source>
</evidence>
<name>A0A0D2MBW9_HYPSF</name>
<dbReference type="OrthoDB" id="194358at2759"/>
<keyword evidence="1" id="KW-0677">Repeat</keyword>
<evidence type="ECO:0000313" key="3">
    <source>
        <dbReference type="EMBL" id="KJA20933.1"/>
    </source>
</evidence>
<dbReference type="PROSITE" id="PS50837">
    <property type="entry name" value="NACHT"/>
    <property type="match status" value="1"/>
</dbReference>
<accession>A0A0D2MBW9</accession>
<evidence type="ECO:0000313" key="4">
    <source>
        <dbReference type="Proteomes" id="UP000054270"/>
    </source>
</evidence>
<sequence length="579" mass="64942">METLPESPQHHKHVHNFGFFHNADHTTVFGGNFTTVTNITNIHERDNGFSILQSNVATAAFHSSKQRLDPPRCHAHTREAVLAELLEWIEAPHNIRTAWIAWLSGAAGAGKSAVCQSIAEMCKRRGARVASFFFFRADRTRNTVDALAATLAYQLIQLLPAVKPYVVEAVEGDPLIFEQAFEDQLEVLIVAPLRRLLVSDPSWTLLLVIDGVDECVGESTQMMLVQTFARLLSARDLPLIVLFASRRENQLQMAFSARDMTGILKELQLDNNYQSHADIQRFLDDSFEQIKRTHPFSRRLAPAWPPLAHVQEIVKKSSGQFIFAAVVIKFVSSPKANPATQLEIVRGLRPAGRATPFAELDALYMHILSQVEDIQPVLELLAYTIFCGAKLSEMLYFFQLAEDDAEVLLAPLTSVITLDSETDMLRFLHASLPDFLKSRERSGAYCISELGTHLAILWFDNAAAGRFQDFPGASRNVDLGAFLALAQPDLALRTCISEFDPWQTPTIFMAYTYFADDILDGVSHIDFGDGGEAYRTLLGNIVRFLRKEQPEKFDEINIDIADIMEAISKEEEQQFLSLQ</sequence>
<dbReference type="PANTHER" id="PTHR10039">
    <property type="entry name" value="AMELOGENIN"/>
    <property type="match status" value="1"/>
</dbReference>
<dbReference type="InterPro" id="IPR007111">
    <property type="entry name" value="NACHT_NTPase"/>
</dbReference>
<dbReference type="SUPFAM" id="SSF52540">
    <property type="entry name" value="P-loop containing nucleoside triphosphate hydrolases"/>
    <property type="match status" value="1"/>
</dbReference>
<keyword evidence="4" id="KW-1185">Reference proteome</keyword>
<protein>
    <recommendedName>
        <fullName evidence="2">NACHT domain-containing protein</fullName>
    </recommendedName>
</protein>
<dbReference type="InterPro" id="IPR056884">
    <property type="entry name" value="NPHP3-like_N"/>
</dbReference>
<dbReference type="EMBL" id="KN817562">
    <property type="protein sequence ID" value="KJA20933.1"/>
    <property type="molecule type" value="Genomic_DNA"/>
</dbReference>